<dbReference type="AlphaFoldDB" id="A0AAI8HSR9"/>
<accession>A0AAI8HSR9</accession>
<keyword evidence="3" id="KW-1185">Reference proteome</keyword>
<reference evidence="2 3" key="1">
    <citation type="submission" date="2017-11" db="EMBL/GenBank/DDBJ databases">
        <title>Genome sequence and genome mining of multiple bioactive secondary metabolites from a deep sea-derived Bacillus siamensis SCSIO 05746.</title>
        <authorList>
            <person name="Pan H.-Q."/>
            <person name="Ju J.-H."/>
        </authorList>
    </citation>
    <scope>NUCLEOTIDE SEQUENCE [LARGE SCALE GENOMIC DNA]</scope>
    <source>
        <strain evidence="2 3">SCSIO 05746</strain>
        <plasmid evidence="3">pscsio05746</plasmid>
    </source>
</reference>
<sequence>MKFVDKLLGFFKDAFEWLGDLLTKFFQFLAKPLAYVYYFIEGIFYFITKLFDIVVAVIMIFVALFQFIFSLFAGILRTIAMWIGVTPSGDVSLPSTTGKAFEVVRDILQPTGMLTIVPTVATAFVWFYFIIKIIGLLGGQITVSPFKR</sequence>
<dbReference type="RefSeq" id="WP_101605633.1">
    <property type="nucleotide sequence ID" value="NZ_CP025002.1"/>
</dbReference>
<keyword evidence="1" id="KW-0812">Transmembrane</keyword>
<gene>
    <name evidence="2" type="ORF">CWD84_22040</name>
</gene>
<evidence type="ECO:0000313" key="3">
    <source>
        <dbReference type="Proteomes" id="UP000234366"/>
    </source>
</evidence>
<organism evidence="2 3">
    <name type="scientific">Bacillus siamensis</name>
    <dbReference type="NCBI Taxonomy" id="659243"/>
    <lineage>
        <taxon>Bacteria</taxon>
        <taxon>Bacillati</taxon>
        <taxon>Bacillota</taxon>
        <taxon>Bacilli</taxon>
        <taxon>Bacillales</taxon>
        <taxon>Bacillaceae</taxon>
        <taxon>Bacillus</taxon>
        <taxon>Bacillus amyloliquefaciens group</taxon>
    </lineage>
</organism>
<protein>
    <recommendedName>
        <fullName evidence="4">DUF2523 domain-containing protein</fullName>
    </recommendedName>
</protein>
<dbReference type="KEGG" id="bsia:CWD84_22040"/>
<evidence type="ECO:0000313" key="2">
    <source>
        <dbReference type="EMBL" id="AUJ79463.1"/>
    </source>
</evidence>
<dbReference type="EMBL" id="CP025002">
    <property type="protein sequence ID" value="AUJ79463.1"/>
    <property type="molecule type" value="Genomic_DNA"/>
</dbReference>
<feature type="transmembrane region" description="Helical" evidence="1">
    <location>
        <begin position="54"/>
        <end position="83"/>
    </location>
</feature>
<feature type="transmembrane region" description="Helical" evidence="1">
    <location>
        <begin position="25"/>
        <end position="47"/>
    </location>
</feature>
<keyword evidence="1" id="KW-1133">Transmembrane helix</keyword>
<proteinExistence type="predicted"/>
<evidence type="ECO:0000256" key="1">
    <source>
        <dbReference type="SAM" id="Phobius"/>
    </source>
</evidence>
<dbReference type="Proteomes" id="UP000234366">
    <property type="component" value="Plasmid pSCSIO05746"/>
</dbReference>
<name>A0AAI8HSR9_9BACI</name>
<geneLocation type="plasmid" evidence="3">
    <name>pscsio05746</name>
</geneLocation>
<feature type="transmembrane region" description="Helical" evidence="1">
    <location>
        <begin position="116"/>
        <end position="138"/>
    </location>
</feature>
<keyword evidence="1" id="KW-0472">Membrane</keyword>
<keyword evidence="2" id="KW-0614">Plasmid</keyword>
<evidence type="ECO:0008006" key="4">
    <source>
        <dbReference type="Google" id="ProtNLM"/>
    </source>
</evidence>